<dbReference type="AlphaFoldDB" id="A0A7G2C0S4"/>
<dbReference type="Gene3D" id="3.90.1510.10">
    <property type="entry name" value="Glycerate kinase, domain 2"/>
    <property type="match status" value="1"/>
</dbReference>
<dbReference type="Proteomes" id="UP000515908">
    <property type="component" value="Chromosome 01"/>
</dbReference>
<dbReference type="Gene3D" id="3.40.50.10350">
    <property type="entry name" value="Glycerate kinase, domain 1"/>
    <property type="match status" value="1"/>
</dbReference>
<comment type="similarity">
    <text evidence="1">Belongs to the glycerate kinase type-1 family.</text>
</comment>
<protein>
    <submittedName>
        <fullName evidence="4">Glycerate kinase family, putative</fullName>
    </submittedName>
</protein>
<dbReference type="OrthoDB" id="10262596at2759"/>
<organism evidence="4 5">
    <name type="scientific">Angomonas deanei</name>
    <dbReference type="NCBI Taxonomy" id="59799"/>
    <lineage>
        <taxon>Eukaryota</taxon>
        <taxon>Discoba</taxon>
        <taxon>Euglenozoa</taxon>
        <taxon>Kinetoplastea</taxon>
        <taxon>Metakinetoplastina</taxon>
        <taxon>Trypanosomatida</taxon>
        <taxon>Trypanosomatidae</taxon>
        <taxon>Strigomonadinae</taxon>
        <taxon>Angomonas</taxon>
    </lineage>
</organism>
<dbReference type="SUPFAM" id="SSF110738">
    <property type="entry name" value="Glycerate kinase I"/>
    <property type="match status" value="1"/>
</dbReference>
<dbReference type="GO" id="GO:0008887">
    <property type="term" value="F:glycerate kinase activity"/>
    <property type="evidence" value="ECO:0007669"/>
    <property type="project" value="InterPro"/>
</dbReference>
<dbReference type="InterPro" id="IPR004381">
    <property type="entry name" value="Glycerate_kinase"/>
</dbReference>
<accession>A0A7G2C0S4</accession>
<keyword evidence="2" id="KW-0808">Transferase</keyword>
<dbReference type="PANTHER" id="PTHR21599">
    <property type="entry name" value="GLYCERATE KINASE"/>
    <property type="match status" value="1"/>
</dbReference>
<dbReference type="InterPro" id="IPR018193">
    <property type="entry name" value="Glyc_kinase_flavodox-like_fold"/>
</dbReference>
<dbReference type="InterPro" id="IPR036129">
    <property type="entry name" value="Glycerate_kinase_sf"/>
</dbReference>
<sequence length="535" mass="59256">MSVPHKVLVACDTFKGTCPSYKVGEAFEHGLRRYLRHRGTSPSSVQVVNAPMSDGGAGLLDSITFPTPQRENGSLLHFERITVPPSVPILGPLGVPLGNPRPTFAWEPRQHMILIEMATASGLPLLKDPSQFNINETTSHGTGQLIEYAVQYARKQNKEKGIVLLLGIGGSATNDGGLGALQALGLEIYVTDETNKTEVLLTTPFKGKDLSRLTRVAIGEKMKQFFFQTSPFIQRVYLICDVDNPLVGRNGATFIFGPQKCSPSMKYKDQKTQSDLNEKVGSIPSPQFYSFLEKTDAAMAKTATNVVKSTFSFLQAHHYQQQSEQAMTERLLHGRQGGGAGGMSGFFHYLLNSRYLPGAEAVSTLQNIQYNADFKKEMQSLASVDPHTTRQQKEEEGYLATHASLLVTGEGSYDSQTLLSRKTIGKLLVMSVMENKKQNKRAVEEVLILCGKCGFESSQAAMKETELFLESVLLEENNNNKKENVKAFIPRISVLPLGERFTHEECMTHTFDCIVKMIHDYYEAKNKNGKQRSNV</sequence>
<evidence type="ECO:0000256" key="1">
    <source>
        <dbReference type="ARBA" id="ARBA00006284"/>
    </source>
</evidence>
<name>A0A7G2C0S4_9TRYP</name>
<dbReference type="GO" id="GO:0031388">
    <property type="term" value="P:organic acid phosphorylation"/>
    <property type="evidence" value="ECO:0007669"/>
    <property type="project" value="InterPro"/>
</dbReference>
<dbReference type="VEuPathDB" id="TriTrypDB:ADEAN_000019300"/>
<dbReference type="Pfam" id="PF02595">
    <property type="entry name" value="Gly_kinase"/>
    <property type="match status" value="1"/>
</dbReference>
<evidence type="ECO:0000256" key="2">
    <source>
        <dbReference type="ARBA" id="ARBA00022679"/>
    </source>
</evidence>
<evidence type="ECO:0000313" key="4">
    <source>
        <dbReference type="EMBL" id="CAD2212781.1"/>
    </source>
</evidence>
<dbReference type="PANTHER" id="PTHR21599:SF0">
    <property type="entry name" value="GLYCERATE KINASE"/>
    <property type="match status" value="1"/>
</dbReference>
<dbReference type="InterPro" id="IPR018197">
    <property type="entry name" value="Glycerate_kinase_RE-like"/>
</dbReference>
<evidence type="ECO:0000256" key="3">
    <source>
        <dbReference type="ARBA" id="ARBA00022777"/>
    </source>
</evidence>
<dbReference type="EMBL" id="LR877145">
    <property type="protein sequence ID" value="CAD2212781.1"/>
    <property type="molecule type" value="Genomic_DNA"/>
</dbReference>
<proteinExistence type="inferred from homology"/>
<reference evidence="4 5" key="1">
    <citation type="submission" date="2020-08" db="EMBL/GenBank/DDBJ databases">
        <authorList>
            <person name="Newling K."/>
            <person name="Davey J."/>
            <person name="Forrester S."/>
        </authorList>
    </citation>
    <scope>NUCLEOTIDE SEQUENCE [LARGE SCALE GENOMIC DNA]</scope>
    <source>
        <strain evidence="5">Crithidia deanei Carvalho (ATCC PRA-265)</strain>
    </source>
</reference>
<gene>
    <name evidence="4" type="ORF">ADEAN_000019300</name>
</gene>
<evidence type="ECO:0000313" key="5">
    <source>
        <dbReference type="Proteomes" id="UP000515908"/>
    </source>
</evidence>
<keyword evidence="3 4" id="KW-0418">Kinase</keyword>
<keyword evidence="5" id="KW-1185">Reference proteome</keyword>